<evidence type="ECO:0000256" key="14">
    <source>
        <dbReference type="RuleBase" id="RU361228"/>
    </source>
</evidence>
<evidence type="ECO:0000256" key="6">
    <source>
        <dbReference type="ARBA" id="ARBA00022679"/>
    </source>
</evidence>
<dbReference type="AlphaFoldDB" id="A0A8C4RLE5"/>
<evidence type="ECO:0000256" key="12">
    <source>
        <dbReference type="ARBA" id="ARBA00023157"/>
    </source>
</evidence>
<evidence type="ECO:0000313" key="15">
    <source>
        <dbReference type="Ensembl" id="ENSECRP00000003480.1"/>
    </source>
</evidence>
<dbReference type="OrthoDB" id="423533at2759"/>
<keyword evidence="11 14" id="KW-0520">NAD</keyword>
<dbReference type="PROSITE" id="PS51996">
    <property type="entry name" value="TR_MART"/>
    <property type="match status" value="1"/>
</dbReference>
<name>A0A8C4RLE5_ERPCA</name>
<evidence type="ECO:0000256" key="7">
    <source>
        <dbReference type="ARBA" id="ARBA00022695"/>
    </source>
</evidence>
<dbReference type="GeneID" id="114651590"/>
<keyword evidence="10" id="KW-0843">Virulence</keyword>
<dbReference type="GO" id="GO:0016779">
    <property type="term" value="F:nucleotidyltransferase activity"/>
    <property type="evidence" value="ECO:0007669"/>
    <property type="project" value="UniProtKB-KW"/>
</dbReference>
<evidence type="ECO:0000256" key="2">
    <source>
        <dbReference type="ARBA" id="ARBA00009558"/>
    </source>
</evidence>
<evidence type="ECO:0000256" key="1">
    <source>
        <dbReference type="ARBA" id="ARBA00004613"/>
    </source>
</evidence>
<reference evidence="15" key="2">
    <citation type="submission" date="2025-08" db="UniProtKB">
        <authorList>
            <consortium name="Ensembl"/>
        </authorList>
    </citation>
    <scope>IDENTIFICATION</scope>
</reference>
<evidence type="ECO:0000256" key="11">
    <source>
        <dbReference type="ARBA" id="ARBA00023027"/>
    </source>
</evidence>
<evidence type="ECO:0000256" key="10">
    <source>
        <dbReference type="ARBA" id="ARBA00023026"/>
    </source>
</evidence>
<comment type="catalytic activity">
    <reaction evidence="13 14">
        <text>L-arginyl-[protein] + NAD(+) = N(omega)-(ADP-D-ribosyl)-L-arginyl-[protein] + nicotinamide + H(+)</text>
        <dbReference type="Rhea" id="RHEA:19149"/>
        <dbReference type="Rhea" id="RHEA-COMP:10532"/>
        <dbReference type="Rhea" id="RHEA-COMP:15087"/>
        <dbReference type="ChEBI" id="CHEBI:15378"/>
        <dbReference type="ChEBI" id="CHEBI:17154"/>
        <dbReference type="ChEBI" id="CHEBI:29965"/>
        <dbReference type="ChEBI" id="CHEBI:57540"/>
        <dbReference type="ChEBI" id="CHEBI:142554"/>
        <dbReference type="EC" id="2.4.2.31"/>
    </reaction>
</comment>
<keyword evidence="16" id="KW-1185">Reference proteome</keyword>
<dbReference type="EC" id="2.4.2.31" evidence="14"/>
<dbReference type="GO" id="GO:0090729">
    <property type="term" value="F:toxin activity"/>
    <property type="evidence" value="ECO:0007669"/>
    <property type="project" value="UniProtKB-KW"/>
</dbReference>
<dbReference type="GeneTree" id="ENSGT01030000234601"/>
<keyword evidence="6 14" id="KW-0808">Transferase</keyword>
<reference evidence="15" key="3">
    <citation type="submission" date="2025-09" db="UniProtKB">
        <authorList>
            <consortium name="Ensembl"/>
        </authorList>
    </citation>
    <scope>IDENTIFICATION</scope>
</reference>
<dbReference type="GO" id="GO:0106274">
    <property type="term" value="F:NAD+-protein-arginine ADP-ribosyltransferase activity"/>
    <property type="evidence" value="ECO:0007669"/>
    <property type="project" value="UniProtKB-EC"/>
</dbReference>
<evidence type="ECO:0000256" key="4">
    <source>
        <dbReference type="ARBA" id="ARBA00022656"/>
    </source>
</evidence>
<dbReference type="Gene3D" id="3.90.176.10">
    <property type="entry name" value="Toxin ADP-ribosyltransferase, Chain A, domain 1"/>
    <property type="match status" value="1"/>
</dbReference>
<dbReference type="Pfam" id="PF01129">
    <property type="entry name" value="ART"/>
    <property type="match status" value="1"/>
</dbReference>
<proteinExistence type="inferred from homology"/>
<keyword evidence="4" id="KW-0800">Toxin</keyword>
<dbReference type="GO" id="GO:0003950">
    <property type="term" value="F:NAD+ poly-ADP-ribosyltransferase activity"/>
    <property type="evidence" value="ECO:0007669"/>
    <property type="project" value="TreeGrafter"/>
</dbReference>
<dbReference type="InterPro" id="IPR050999">
    <property type="entry name" value="ADP-ribosyltransferase_ARG"/>
</dbReference>
<evidence type="ECO:0000313" key="16">
    <source>
        <dbReference type="Proteomes" id="UP000694620"/>
    </source>
</evidence>
<protein>
    <recommendedName>
        <fullName evidence="14">NAD(P)(+)--arginine ADP-ribosyltransferase</fullName>
        <ecNumber evidence="14">2.4.2.31</ecNumber>
    </recommendedName>
    <alternativeName>
        <fullName evidence="14">Mono(ADP-ribosyl)transferase</fullName>
    </alternativeName>
</protein>
<dbReference type="FunFam" id="3.90.176.10:FF:000001">
    <property type="entry name" value="NAD(P)(+)--arginine ADP-ribosyltransferase"/>
    <property type="match status" value="1"/>
</dbReference>
<dbReference type="InterPro" id="IPR000768">
    <property type="entry name" value="ART"/>
</dbReference>
<evidence type="ECO:0000256" key="8">
    <source>
        <dbReference type="ARBA" id="ARBA00022729"/>
    </source>
</evidence>
<keyword evidence="7" id="KW-0548">Nucleotidyltransferase</keyword>
<gene>
    <name evidence="15" type="primary">LOC114651590</name>
</gene>
<evidence type="ECO:0000256" key="13">
    <source>
        <dbReference type="ARBA" id="ARBA00047597"/>
    </source>
</evidence>
<comment type="similarity">
    <text evidence="2 14">Belongs to the Arg-specific ADP-ribosyltransferase family.</text>
</comment>
<keyword evidence="12" id="KW-1015">Disulfide bond</keyword>
<dbReference type="RefSeq" id="XP_028657250.1">
    <property type="nucleotide sequence ID" value="XM_028801417.2"/>
</dbReference>
<comment type="subcellular location">
    <subcellularLocation>
        <location evidence="1">Secreted</location>
    </subcellularLocation>
</comment>
<keyword evidence="3" id="KW-0964">Secreted</keyword>
<accession>A0A8C4RLE5</accession>
<dbReference type="PANTHER" id="PTHR10339">
    <property type="entry name" value="ADP-RIBOSYLTRANSFERASE"/>
    <property type="match status" value="1"/>
</dbReference>
<dbReference type="RefSeq" id="XP_051783567.1">
    <property type="nucleotide sequence ID" value="XM_051927607.1"/>
</dbReference>
<dbReference type="Ensembl" id="ENSECRT00000003539.1">
    <property type="protein sequence ID" value="ENSECRP00000003480.1"/>
    <property type="gene ID" value="ENSECRG00000002385.1"/>
</dbReference>
<keyword evidence="9 14" id="KW-0521">NADP</keyword>
<organism evidence="15 16">
    <name type="scientific">Erpetoichthys calabaricus</name>
    <name type="common">Rope fish</name>
    <name type="synonym">Calamoichthys calabaricus</name>
    <dbReference type="NCBI Taxonomy" id="27687"/>
    <lineage>
        <taxon>Eukaryota</taxon>
        <taxon>Metazoa</taxon>
        <taxon>Chordata</taxon>
        <taxon>Craniata</taxon>
        <taxon>Vertebrata</taxon>
        <taxon>Euteleostomi</taxon>
        <taxon>Actinopterygii</taxon>
        <taxon>Polypteriformes</taxon>
        <taxon>Polypteridae</taxon>
        <taxon>Erpetoichthys</taxon>
    </lineage>
</organism>
<dbReference type="PANTHER" id="PTHR10339:SF25">
    <property type="entry name" value="SECRETED EXOENZYME S"/>
    <property type="match status" value="1"/>
</dbReference>
<keyword evidence="8 14" id="KW-0732">Signal</keyword>
<feature type="chain" id="PRO_5034746764" description="NAD(P)(+)--arginine ADP-ribosyltransferase" evidence="14">
    <location>
        <begin position="24"/>
        <end position="281"/>
    </location>
</feature>
<evidence type="ECO:0000256" key="3">
    <source>
        <dbReference type="ARBA" id="ARBA00022525"/>
    </source>
</evidence>
<evidence type="ECO:0000256" key="9">
    <source>
        <dbReference type="ARBA" id="ARBA00022857"/>
    </source>
</evidence>
<dbReference type="SUPFAM" id="SSF56399">
    <property type="entry name" value="ADP-ribosylation"/>
    <property type="match status" value="1"/>
</dbReference>
<keyword evidence="5 14" id="KW-0328">Glycosyltransferase</keyword>
<feature type="signal peptide" evidence="14">
    <location>
        <begin position="1"/>
        <end position="23"/>
    </location>
</feature>
<sequence>MSPSAISTVLLLLFVMFVDEASLTPHMYKNSYDDDYSGCQGERDKEVRGHYLNYELSNNRYLRLAWNESINHWHSGIPSGLDKYTALAVTAYTTSRIYLELNKAVQSGVDSVTKKYYRSVHFLLTKAIQTLNERNCIRVYRGIRVEIRPNVSDAFRFGRFASTSTNITVARRFGKGTFFSIKTCHGADISKFSFYKKESEVLIPPYEEFIVTEVNGKDVTLESRKITVYKRCAPLPEPRKTLAFMTWYSQHRSAGLTWRRARPIARGKSKVPAKGKVKILA</sequence>
<dbReference type="PRINTS" id="PR00970">
    <property type="entry name" value="RIBTRNSFRASE"/>
</dbReference>
<dbReference type="Proteomes" id="UP000694620">
    <property type="component" value="Chromosome 5"/>
</dbReference>
<evidence type="ECO:0000256" key="5">
    <source>
        <dbReference type="ARBA" id="ARBA00022676"/>
    </source>
</evidence>
<dbReference type="GO" id="GO:0005576">
    <property type="term" value="C:extracellular region"/>
    <property type="evidence" value="ECO:0007669"/>
    <property type="project" value="UniProtKB-SubCell"/>
</dbReference>
<reference evidence="15" key="1">
    <citation type="submission" date="2021-06" db="EMBL/GenBank/DDBJ databases">
        <authorList>
            <consortium name="Wellcome Sanger Institute Data Sharing"/>
        </authorList>
    </citation>
    <scope>NUCLEOTIDE SEQUENCE [LARGE SCALE GENOMIC DNA]</scope>
</reference>